<feature type="domain" description="DUF1508" evidence="2">
    <location>
        <begin position="8"/>
        <end position="56"/>
    </location>
</feature>
<organism evidence="3 4">
    <name type="scientific">Rodentibacter heidelbergensis</name>
    <dbReference type="NCBI Taxonomy" id="1908258"/>
    <lineage>
        <taxon>Bacteria</taxon>
        <taxon>Pseudomonadati</taxon>
        <taxon>Pseudomonadota</taxon>
        <taxon>Gammaproteobacteria</taxon>
        <taxon>Pasteurellales</taxon>
        <taxon>Pasteurellaceae</taxon>
        <taxon>Rodentibacter</taxon>
    </lineage>
</organism>
<dbReference type="Gene3D" id="3.30.160.160">
    <property type="entry name" value="YegP-like"/>
    <property type="match status" value="1"/>
</dbReference>
<gene>
    <name evidence="3" type="ORF">BKK48_05815</name>
</gene>
<evidence type="ECO:0000259" key="2">
    <source>
        <dbReference type="Pfam" id="PF07411"/>
    </source>
</evidence>
<evidence type="ECO:0000313" key="4">
    <source>
        <dbReference type="Proteomes" id="UP000189437"/>
    </source>
</evidence>
<proteinExistence type="inferred from homology"/>
<evidence type="ECO:0000313" key="3">
    <source>
        <dbReference type="EMBL" id="OOF36499.1"/>
    </source>
</evidence>
<dbReference type="Proteomes" id="UP000189437">
    <property type="component" value="Unassembled WGS sequence"/>
</dbReference>
<dbReference type="OrthoDB" id="9802792at2"/>
<sequence length="60" mass="6863">MYFEIYKDAKGEFRWRLKAGNHQSIATSGKGYTTKQSCQHAINVIKTINEQTEVKDLTLA</sequence>
<dbReference type="EMBL" id="MLHH01000011">
    <property type="protein sequence ID" value="OOF36499.1"/>
    <property type="molecule type" value="Genomic_DNA"/>
</dbReference>
<evidence type="ECO:0000256" key="1">
    <source>
        <dbReference type="ARBA" id="ARBA00007576"/>
    </source>
</evidence>
<comment type="similarity">
    <text evidence="1">Belongs to the UPF0339 family. Duplicated subfamily.</text>
</comment>
<dbReference type="InterPro" id="IPR010879">
    <property type="entry name" value="DUF1508"/>
</dbReference>
<keyword evidence="4" id="KW-1185">Reference proteome</keyword>
<dbReference type="STRING" id="1908258.BKK48_05815"/>
<protein>
    <submittedName>
        <fullName evidence="3">DUF1508 domain-containing protein</fullName>
    </submittedName>
</protein>
<name>A0A1V3I8U3_9PAST</name>
<dbReference type="Pfam" id="PF07411">
    <property type="entry name" value="DUF1508"/>
    <property type="match status" value="1"/>
</dbReference>
<dbReference type="AlphaFoldDB" id="A0A1V3I8U3"/>
<dbReference type="SUPFAM" id="SSF160113">
    <property type="entry name" value="YegP-like"/>
    <property type="match status" value="1"/>
</dbReference>
<dbReference type="InterPro" id="IPR036913">
    <property type="entry name" value="YegP-like_sf"/>
</dbReference>
<dbReference type="RefSeq" id="WP_077427209.1">
    <property type="nucleotide sequence ID" value="NZ_MLHH01000011.1"/>
</dbReference>
<reference evidence="3 4" key="1">
    <citation type="submission" date="2016-10" db="EMBL/GenBank/DDBJ databases">
        <title>Rodentibacter gen. nov. and new species.</title>
        <authorList>
            <person name="Christensen H."/>
        </authorList>
    </citation>
    <scope>NUCLEOTIDE SEQUENCE [LARGE SCALE GENOMIC DNA]</scope>
    <source>
        <strain evidence="3 4">Ac69</strain>
    </source>
</reference>
<comment type="caution">
    <text evidence="3">The sequence shown here is derived from an EMBL/GenBank/DDBJ whole genome shotgun (WGS) entry which is preliminary data.</text>
</comment>
<accession>A0A1V3I8U3</accession>